<dbReference type="EMBL" id="SNZK01000003">
    <property type="protein sequence ID" value="TDR53918.1"/>
    <property type="molecule type" value="Genomic_DNA"/>
</dbReference>
<protein>
    <recommendedName>
        <fullName evidence="3">BH0509 protein</fullName>
    </recommendedName>
</protein>
<organism evidence="1 2">
    <name type="scientific">Listeria rocourtiae</name>
    <dbReference type="NCBI Taxonomy" id="647910"/>
    <lineage>
        <taxon>Bacteria</taxon>
        <taxon>Bacillati</taxon>
        <taxon>Bacillota</taxon>
        <taxon>Bacilli</taxon>
        <taxon>Bacillales</taxon>
        <taxon>Listeriaceae</taxon>
        <taxon>Listeria</taxon>
    </lineage>
</organism>
<reference evidence="1 2" key="1">
    <citation type="submission" date="2019-03" db="EMBL/GenBank/DDBJ databases">
        <title>Genomic Encyclopedia of Type Strains, Phase III (KMG-III): the genomes of soil and plant-associated and newly described type strains.</title>
        <authorList>
            <person name="Whitman W."/>
        </authorList>
    </citation>
    <scope>NUCLEOTIDE SEQUENCE [LARGE SCALE GENOMIC DNA]</scope>
    <source>
        <strain evidence="1 2">CECT 7972</strain>
    </source>
</reference>
<dbReference type="Proteomes" id="UP000295558">
    <property type="component" value="Unassembled WGS sequence"/>
</dbReference>
<evidence type="ECO:0008006" key="3">
    <source>
        <dbReference type="Google" id="ProtNLM"/>
    </source>
</evidence>
<gene>
    <name evidence="1" type="ORF">DFP96_10312</name>
</gene>
<evidence type="ECO:0000313" key="1">
    <source>
        <dbReference type="EMBL" id="TDR53918.1"/>
    </source>
</evidence>
<dbReference type="RefSeq" id="WP_159101243.1">
    <property type="nucleotide sequence ID" value="NZ_SNZK01000003.1"/>
</dbReference>
<dbReference type="AlphaFoldDB" id="A0A4R6ZND8"/>
<name>A0A4R6ZND8_9LIST</name>
<sequence>MTEDKLTEKEREKYIAFLVWAAEEVQGVEVCKTDFMRLTDTALVEEVDWYDYLLDK</sequence>
<accession>A0A4R6ZND8</accession>
<evidence type="ECO:0000313" key="2">
    <source>
        <dbReference type="Proteomes" id="UP000295558"/>
    </source>
</evidence>
<keyword evidence="2" id="KW-1185">Reference proteome</keyword>
<comment type="caution">
    <text evidence="1">The sequence shown here is derived from an EMBL/GenBank/DDBJ whole genome shotgun (WGS) entry which is preliminary data.</text>
</comment>
<proteinExistence type="predicted"/>